<proteinExistence type="predicted"/>
<name>A0A2N9X5V1_9NEIS</name>
<reference evidence="2" key="1">
    <citation type="journal article" date="2017" name="MBio">
        <title>Type VI secretion-mediated competition in the bee gut microbiome.</title>
        <authorList>
            <person name="Steele M.I."/>
            <person name="Kwong W.K."/>
            <person name="Powell J.E."/>
            <person name="Whiteley M."/>
            <person name="Moran N.A."/>
        </authorList>
    </citation>
    <scope>NUCLEOTIDE SEQUENCE [LARGE SCALE GENOMIC DNA]</scope>
    <source>
        <strain evidence="2">WkB273</strain>
    </source>
</reference>
<dbReference type="InterPro" id="IPR037053">
    <property type="entry name" value="Phage_tail_collar_dom_sf"/>
</dbReference>
<gene>
    <name evidence="2" type="ORF">BHC54_08450</name>
</gene>
<dbReference type="Pfam" id="PF22337">
    <property type="entry name" value="Phage_fiber_rpt"/>
    <property type="match status" value="1"/>
</dbReference>
<dbReference type="SUPFAM" id="SSF88874">
    <property type="entry name" value="Receptor-binding domain of short tail fibre protein gp12"/>
    <property type="match status" value="1"/>
</dbReference>
<feature type="domain" description="Phage tail collar" evidence="1">
    <location>
        <begin position="184"/>
        <end position="241"/>
    </location>
</feature>
<dbReference type="InterPro" id="IPR011083">
    <property type="entry name" value="Phage_tail_collar_dom"/>
</dbReference>
<dbReference type="AlphaFoldDB" id="A0A2N9X5V1"/>
<dbReference type="EMBL" id="MEIL01000029">
    <property type="protein sequence ID" value="PIT38554.1"/>
    <property type="molecule type" value="Genomic_DNA"/>
</dbReference>
<comment type="caution">
    <text evidence="2">The sequence shown here is derived from an EMBL/GenBank/DDBJ whole genome shotgun (WGS) entry which is preliminary data.</text>
</comment>
<accession>A0A2N9X5V1</accession>
<dbReference type="Gene3D" id="3.90.1340.10">
    <property type="entry name" value="Phage tail collar domain"/>
    <property type="match status" value="1"/>
</dbReference>
<organism evidence="2 3">
    <name type="scientific">Snodgrassella alvi</name>
    <dbReference type="NCBI Taxonomy" id="1196083"/>
    <lineage>
        <taxon>Bacteria</taxon>
        <taxon>Pseudomonadati</taxon>
        <taxon>Pseudomonadota</taxon>
        <taxon>Betaproteobacteria</taxon>
        <taxon>Neisseriales</taxon>
        <taxon>Neisseriaceae</taxon>
        <taxon>Snodgrassella</taxon>
    </lineage>
</organism>
<keyword evidence="3" id="KW-1185">Reference proteome</keyword>
<evidence type="ECO:0000313" key="3">
    <source>
        <dbReference type="Proteomes" id="UP000230202"/>
    </source>
</evidence>
<dbReference type="InterPro" id="IPR054500">
    <property type="entry name" value="Phage_fiber_rpt"/>
</dbReference>
<evidence type="ECO:0000313" key="2">
    <source>
        <dbReference type="EMBL" id="PIT38554.1"/>
    </source>
</evidence>
<evidence type="ECO:0000259" key="1">
    <source>
        <dbReference type="Pfam" id="PF07484"/>
    </source>
</evidence>
<sequence length="335" mass="35286">MYPIDTQDGFFHDGDGISELGTVLPASWLNQVQAELIAILTAAGIKPEKANQTQVITAIKKLIAANVPASATDKVAGITRIIDFLDSDDALAALSARQGKALFDGKLDKDGVAKTALYAAQIAARKIGGVTFNAKSDIDLPGVNIAGNQDTSGNANSATKLKESRLIGGIPFDGTQDISIIPAGAIQYFAQSSAPAGWLKANGAAVSRSLYANLFAAVGTTFGAGDGKTTFNLPDLRGEFLRGLDDGRGVDLGRQLGTWQWDSMQRMTGEVGDITFVGRDYTHGVFGREMMSTAKIGTITPLTQNFKVTFDSAAVARTSAETRPRNIALLACIKI</sequence>
<protein>
    <recommendedName>
        <fullName evidence="1">Phage tail collar domain-containing protein</fullName>
    </recommendedName>
</protein>
<dbReference type="Proteomes" id="UP000230202">
    <property type="component" value="Unassembled WGS sequence"/>
</dbReference>
<dbReference type="Pfam" id="PF07484">
    <property type="entry name" value="Collar"/>
    <property type="match status" value="1"/>
</dbReference>